<proteinExistence type="predicted"/>
<evidence type="ECO:0000313" key="2">
    <source>
        <dbReference type="Proteomes" id="UP001327560"/>
    </source>
</evidence>
<gene>
    <name evidence="1" type="ORF">Cni_G19969</name>
</gene>
<name>A0AAQ3KSM1_9LILI</name>
<sequence>MECGIRWIFVEKDVSIYSADSSFYVTSYVGEVDIGTPCATIENDEIITHALQVEELSQLAVFEASGSAGGEEECLQVFVLTQYWFSPYTISYNSGPTIYGCLYCPLSYEETLTTLNSSKNLKDPHHCPLSFLFS</sequence>
<reference evidence="1 2" key="1">
    <citation type="submission" date="2023-10" db="EMBL/GenBank/DDBJ databases">
        <title>Chromosome-scale genome assembly provides insights into flower coloration mechanisms of Canna indica.</title>
        <authorList>
            <person name="Li C."/>
        </authorList>
    </citation>
    <scope>NUCLEOTIDE SEQUENCE [LARGE SCALE GENOMIC DNA]</scope>
    <source>
        <tissue evidence="1">Flower</tissue>
    </source>
</reference>
<accession>A0AAQ3KSM1</accession>
<organism evidence="1 2">
    <name type="scientific">Canna indica</name>
    <name type="common">Indian-shot</name>
    <dbReference type="NCBI Taxonomy" id="4628"/>
    <lineage>
        <taxon>Eukaryota</taxon>
        <taxon>Viridiplantae</taxon>
        <taxon>Streptophyta</taxon>
        <taxon>Embryophyta</taxon>
        <taxon>Tracheophyta</taxon>
        <taxon>Spermatophyta</taxon>
        <taxon>Magnoliopsida</taxon>
        <taxon>Liliopsida</taxon>
        <taxon>Zingiberales</taxon>
        <taxon>Cannaceae</taxon>
        <taxon>Canna</taxon>
    </lineage>
</organism>
<evidence type="ECO:0000313" key="1">
    <source>
        <dbReference type="EMBL" id="WOL11207.1"/>
    </source>
</evidence>
<dbReference type="Proteomes" id="UP001327560">
    <property type="component" value="Chromosome 6"/>
</dbReference>
<dbReference type="AlphaFoldDB" id="A0AAQ3KSM1"/>
<dbReference type="EMBL" id="CP136895">
    <property type="protein sequence ID" value="WOL11207.1"/>
    <property type="molecule type" value="Genomic_DNA"/>
</dbReference>
<protein>
    <submittedName>
        <fullName evidence="1">OTU domain-containing protein</fullName>
    </submittedName>
</protein>
<keyword evidence="2" id="KW-1185">Reference proteome</keyword>